<dbReference type="PROSITE" id="PS00595">
    <property type="entry name" value="AA_TRANSFER_CLASS_5"/>
    <property type="match status" value="1"/>
</dbReference>
<sequence length="387" mass="42194">MTMKRVYLDNSATTKVSDEVVSAMLPYFTEKYGNPSSLHSAGREAREAVEAARARVADAIGASPAEIIFTSGGTESDNIAIIGGALANKKKGNHIITSAIEHPAVIETCRHLEKNGFKVTYVPVDQEGILRLDELEEAITPETTLITVMHVNNEIGTIQPIREIGKIAKEKDIYFHTDAVQAFGKVPVNVDDLGVDMLSLSSHKVHGPKGVGVLYLRRGTPVRSLVYGGGHEKGIRSGTENVAGIVGMGKACELAVRDFDRNVEQMTRLRDRLMDGLLKIDHSRLNGSRTKRSPNNVNISYSFVEGESMVLLLDMKGIEVSTGSACSSKKLEASHVLLSCGLDPETAHGSLRMTNSKYTTEEEIDYVIETLPGIVSRLREMSPLYKK</sequence>
<feature type="binding site" description="via persulfide group" evidence="9">
    <location>
        <position position="326"/>
    </location>
    <ligand>
        <name>[2Fe-2S] cluster</name>
        <dbReference type="ChEBI" id="CHEBI:190135"/>
        <note>ligand shared with IscU</note>
    </ligand>
</feature>
<dbReference type="GO" id="GO:0030170">
    <property type="term" value="F:pyridoxal phosphate binding"/>
    <property type="evidence" value="ECO:0007669"/>
    <property type="project" value="UniProtKB-UniRule"/>
</dbReference>
<accession>Q0W481</accession>
<comment type="function">
    <text evidence="9">Master enzyme that delivers sulfur to a number of partners involved in Fe-S cluster assembly, tRNA modification or cofactor biosynthesis. Catalyzes the removal of elemental sulfur atoms from cysteine to produce alanine. Functions as a sulfur delivery protein for Fe-S cluster synthesis onto IscU, an Fe-S scaffold assembly protein, as well as other S acceptor proteins.</text>
</comment>
<dbReference type="Gene3D" id="3.90.1150.10">
    <property type="entry name" value="Aspartate Aminotransferase, domain 1"/>
    <property type="match status" value="1"/>
</dbReference>
<comment type="cofactor">
    <cofactor evidence="1 9 10">
        <name>pyridoxal 5'-phosphate</name>
        <dbReference type="ChEBI" id="CHEBI:597326"/>
    </cofactor>
</comment>
<dbReference type="GO" id="GO:0006520">
    <property type="term" value="P:amino acid metabolic process"/>
    <property type="evidence" value="ECO:0007669"/>
    <property type="project" value="InterPro"/>
</dbReference>
<comment type="catalytic activity">
    <reaction evidence="9">
        <text>(sulfur carrier)-H + L-cysteine = (sulfur carrier)-SH + L-alanine</text>
        <dbReference type="Rhea" id="RHEA:43892"/>
        <dbReference type="Rhea" id="RHEA-COMP:14737"/>
        <dbReference type="Rhea" id="RHEA-COMP:14739"/>
        <dbReference type="ChEBI" id="CHEBI:29917"/>
        <dbReference type="ChEBI" id="CHEBI:35235"/>
        <dbReference type="ChEBI" id="CHEBI:57972"/>
        <dbReference type="ChEBI" id="CHEBI:64428"/>
        <dbReference type="EC" id="2.8.1.7"/>
    </reaction>
</comment>
<dbReference type="InterPro" id="IPR015422">
    <property type="entry name" value="PyrdxlP-dep_Trfase_small"/>
</dbReference>
<keyword evidence="5 9" id="KW-0479">Metal-binding</keyword>
<feature type="binding site" evidence="9">
    <location>
        <position position="153"/>
    </location>
    <ligand>
        <name>pyridoxal 5'-phosphate</name>
        <dbReference type="ChEBI" id="CHEBI:597326"/>
    </ligand>
</feature>
<evidence type="ECO:0000256" key="4">
    <source>
        <dbReference type="ARBA" id="ARBA00022679"/>
    </source>
</evidence>
<feature type="binding site" evidence="9">
    <location>
        <position position="181"/>
    </location>
    <ligand>
        <name>pyridoxal 5'-phosphate</name>
        <dbReference type="ChEBI" id="CHEBI:597326"/>
    </ligand>
</feature>
<dbReference type="eggNOG" id="arCOG00066">
    <property type="taxonomic scope" value="Archaea"/>
</dbReference>
<proteinExistence type="inferred from homology"/>
<dbReference type="SUPFAM" id="SSF53383">
    <property type="entry name" value="PLP-dependent transferases"/>
    <property type="match status" value="1"/>
</dbReference>
<evidence type="ECO:0000256" key="9">
    <source>
        <dbReference type="HAMAP-Rule" id="MF_00331"/>
    </source>
</evidence>
<dbReference type="EC" id="2.8.1.7" evidence="9"/>
<dbReference type="KEGG" id="rci:RCIX1562"/>
<feature type="binding site" evidence="9">
    <location>
        <position position="239"/>
    </location>
    <ligand>
        <name>pyridoxal 5'-phosphate</name>
        <dbReference type="ChEBI" id="CHEBI:597326"/>
    </ligand>
</feature>
<name>Q0W481_METAR</name>
<comment type="pathway">
    <text evidence="9">Cofactor biosynthesis; iron-sulfur cluster biosynthesis.</text>
</comment>
<evidence type="ECO:0000256" key="5">
    <source>
        <dbReference type="ARBA" id="ARBA00022723"/>
    </source>
</evidence>
<organism evidence="12 13">
    <name type="scientific">Methanocella arvoryzae (strain DSM 22066 / NBRC 105507 / MRE50)</name>
    <dbReference type="NCBI Taxonomy" id="351160"/>
    <lineage>
        <taxon>Archaea</taxon>
        <taxon>Methanobacteriati</taxon>
        <taxon>Methanobacteriota</taxon>
        <taxon>Stenosarchaea group</taxon>
        <taxon>Methanomicrobia</taxon>
        <taxon>Methanocellales</taxon>
        <taxon>Methanocellaceae</taxon>
        <taxon>Methanocella</taxon>
    </lineage>
</organism>
<evidence type="ECO:0000256" key="8">
    <source>
        <dbReference type="ARBA" id="ARBA00023014"/>
    </source>
</evidence>
<dbReference type="AlphaFoldDB" id="Q0W481"/>
<evidence type="ECO:0000256" key="7">
    <source>
        <dbReference type="ARBA" id="ARBA00023004"/>
    </source>
</evidence>
<comment type="subunit">
    <text evidence="9">Homodimer. Forms a heterotetramer with IscU, interacts with other sulfur acceptors.</text>
</comment>
<feature type="active site" description="Cysteine persulfide intermediate" evidence="9">
    <location>
        <position position="326"/>
    </location>
</feature>
<dbReference type="EMBL" id="AM114193">
    <property type="protein sequence ID" value="CAJ36812.1"/>
    <property type="molecule type" value="Genomic_DNA"/>
</dbReference>
<evidence type="ECO:0000313" key="13">
    <source>
        <dbReference type="Proteomes" id="UP000000663"/>
    </source>
</evidence>
<evidence type="ECO:0000256" key="2">
    <source>
        <dbReference type="ARBA" id="ARBA00006490"/>
    </source>
</evidence>
<keyword evidence="3 9" id="KW-0963">Cytoplasm</keyword>
<dbReference type="Pfam" id="PF00266">
    <property type="entry name" value="Aminotran_5"/>
    <property type="match status" value="1"/>
</dbReference>
<evidence type="ECO:0000313" key="12">
    <source>
        <dbReference type="EMBL" id="CAJ36812.1"/>
    </source>
</evidence>
<dbReference type="InterPro" id="IPR017772">
    <property type="entry name" value="Cys_deSase_NifS_bac/arc"/>
</dbReference>
<dbReference type="Proteomes" id="UP000000663">
    <property type="component" value="Chromosome"/>
</dbReference>
<dbReference type="NCBIfam" id="NF002806">
    <property type="entry name" value="PRK02948.1"/>
    <property type="match status" value="1"/>
</dbReference>
<dbReference type="GO" id="GO:0051537">
    <property type="term" value="F:2 iron, 2 sulfur cluster binding"/>
    <property type="evidence" value="ECO:0007669"/>
    <property type="project" value="UniProtKB-UniRule"/>
</dbReference>
<keyword evidence="4 9" id="KW-0808">Transferase</keyword>
<keyword evidence="7 9" id="KW-0408">Iron</keyword>
<evidence type="ECO:0000256" key="3">
    <source>
        <dbReference type="ARBA" id="ARBA00022490"/>
    </source>
</evidence>
<dbReference type="PIRSF" id="PIRSF005572">
    <property type="entry name" value="NifS"/>
    <property type="match status" value="1"/>
</dbReference>
<dbReference type="GO" id="GO:0008483">
    <property type="term" value="F:transaminase activity"/>
    <property type="evidence" value="ECO:0007669"/>
    <property type="project" value="UniProtKB-KW"/>
</dbReference>
<comment type="miscellaneous">
    <text evidence="9">In Archaea the pyridoxal phosphate cofactor is not covalently bound to Lys but ligated by other amino acids.</text>
</comment>
<keyword evidence="12" id="KW-0032">Aminotransferase</keyword>
<keyword evidence="8 9" id="KW-0411">Iron-sulfur</keyword>
<feature type="binding site" evidence="9">
    <location>
        <begin position="73"/>
        <end position="74"/>
    </location>
    <ligand>
        <name>pyridoxal 5'-phosphate</name>
        <dbReference type="ChEBI" id="CHEBI:597326"/>
    </ligand>
</feature>
<dbReference type="InterPro" id="IPR020578">
    <property type="entry name" value="Aminotrans_V_PyrdxlP_BS"/>
</dbReference>
<dbReference type="PANTHER" id="PTHR11601">
    <property type="entry name" value="CYSTEINE DESULFURYLASE FAMILY MEMBER"/>
    <property type="match status" value="1"/>
</dbReference>
<dbReference type="Gene3D" id="3.40.640.10">
    <property type="entry name" value="Type I PLP-dependent aspartate aminotransferase-like (Major domain)"/>
    <property type="match status" value="1"/>
</dbReference>
<comment type="similarity">
    <text evidence="2 9">Belongs to the class-V pyridoxal-phosphate-dependent aminotransferase family. NifS/IscS subfamily.</text>
</comment>
<keyword evidence="13" id="KW-1185">Reference proteome</keyword>
<gene>
    <name evidence="9" type="primary">iscS</name>
    <name evidence="12" type="ORF">RCIX1562</name>
</gene>
<dbReference type="GO" id="GO:0044571">
    <property type="term" value="P:[2Fe-2S] cluster assembly"/>
    <property type="evidence" value="ECO:0007669"/>
    <property type="project" value="UniProtKB-UniRule"/>
</dbReference>
<dbReference type="FunFam" id="3.40.640.10:FF:000003">
    <property type="entry name" value="Cysteine desulfurase IscS"/>
    <property type="match status" value="1"/>
</dbReference>
<evidence type="ECO:0000256" key="1">
    <source>
        <dbReference type="ARBA" id="ARBA00001933"/>
    </source>
</evidence>
<dbReference type="InterPro" id="IPR010240">
    <property type="entry name" value="Cys_deSase_IscS"/>
</dbReference>
<dbReference type="GO" id="GO:0031071">
    <property type="term" value="F:cysteine desulfurase activity"/>
    <property type="evidence" value="ECO:0007669"/>
    <property type="project" value="UniProtKB-UniRule"/>
</dbReference>
<evidence type="ECO:0000256" key="10">
    <source>
        <dbReference type="RuleBase" id="RU004504"/>
    </source>
</evidence>
<dbReference type="GO" id="GO:1990221">
    <property type="term" value="C:L-cysteine desulfurase complex"/>
    <property type="evidence" value="ECO:0007669"/>
    <property type="project" value="UniProtKB-ARBA"/>
</dbReference>
<keyword evidence="9" id="KW-0001">2Fe-2S</keyword>
<dbReference type="NCBIfam" id="TIGR03402">
    <property type="entry name" value="FeS_nifS"/>
    <property type="match status" value="1"/>
</dbReference>
<dbReference type="GO" id="GO:0046872">
    <property type="term" value="F:metal ion binding"/>
    <property type="evidence" value="ECO:0007669"/>
    <property type="project" value="UniProtKB-KW"/>
</dbReference>
<dbReference type="InterPro" id="IPR016454">
    <property type="entry name" value="Cysteine_dSase"/>
</dbReference>
<dbReference type="InterPro" id="IPR015424">
    <property type="entry name" value="PyrdxlP-dep_Trfase"/>
</dbReference>
<protein>
    <recommendedName>
        <fullName evidence="9">Cysteine desulfurase IscS</fullName>
        <ecNumber evidence="9">2.8.1.7</ecNumber>
    </recommendedName>
</protein>
<evidence type="ECO:0000256" key="6">
    <source>
        <dbReference type="ARBA" id="ARBA00022898"/>
    </source>
</evidence>
<dbReference type="InterPro" id="IPR015421">
    <property type="entry name" value="PyrdxlP-dep_Trfase_major"/>
</dbReference>
<evidence type="ECO:0000259" key="11">
    <source>
        <dbReference type="Pfam" id="PF00266"/>
    </source>
</evidence>
<dbReference type="STRING" id="351160.RCIX1562"/>
<dbReference type="InterPro" id="IPR000192">
    <property type="entry name" value="Aminotrans_V_dom"/>
</dbReference>
<dbReference type="HAMAP" id="MF_00331">
    <property type="entry name" value="Cys_desulf_IscS"/>
    <property type="match status" value="1"/>
</dbReference>
<keyword evidence="6 9" id="KW-0663">Pyridoxal phosphate</keyword>
<feature type="domain" description="Aminotransferase class V" evidence="11">
    <location>
        <begin position="6"/>
        <end position="367"/>
    </location>
</feature>
<feature type="binding site" evidence="9">
    <location>
        <begin position="201"/>
        <end position="203"/>
    </location>
    <ligand>
        <name>pyridoxal 5'-phosphate</name>
        <dbReference type="ChEBI" id="CHEBI:597326"/>
    </ligand>
</feature>
<dbReference type="UniPathway" id="UPA00266"/>
<comment type="subcellular location">
    <subcellularLocation>
        <location evidence="9">Cytoplasm</location>
    </subcellularLocation>
</comment>
<reference evidence="12 13" key="1">
    <citation type="journal article" date="2006" name="Science">
        <title>Genome of rice cluster I archaea -- the key methane producers in the rice rhizosphere.</title>
        <authorList>
            <person name="Erkel C."/>
            <person name="Kube M."/>
            <person name="Reinhardt R."/>
            <person name="Liesack W."/>
        </authorList>
    </citation>
    <scope>NUCLEOTIDE SEQUENCE [LARGE SCALE GENOMIC DNA]</scope>
    <source>
        <strain evidence="13">DSM 22066 / NBRC 105507 / MRE50</strain>
    </source>
</reference>
<dbReference type="PATRIC" id="fig|351160.9.peg.1463"/>
<dbReference type="PANTHER" id="PTHR11601:SF34">
    <property type="entry name" value="CYSTEINE DESULFURASE"/>
    <property type="match status" value="1"/>
</dbReference>